<dbReference type="AlphaFoldDB" id="A0A934X300"/>
<evidence type="ECO:0000256" key="8">
    <source>
        <dbReference type="PIRSR" id="PIRSR601088-2"/>
    </source>
</evidence>
<keyword evidence="6 11" id="KW-0326">Glycosidase</keyword>
<keyword evidence="3 11" id="KW-0378">Hydrolase</keyword>
<dbReference type="CDD" id="cd05296">
    <property type="entry name" value="GH4_P_beta_glucosidase"/>
    <property type="match status" value="1"/>
</dbReference>
<evidence type="ECO:0000256" key="7">
    <source>
        <dbReference type="PIRSR" id="PIRSR601088-1"/>
    </source>
</evidence>
<feature type="domain" description="Glycosyl hydrolase family 4 C-terminal" evidence="12">
    <location>
        <begin position="190"/>
        <end position="419"/>
    </location>
</feature>
<evidence type="ECO:0000256" key="10">
    <source>
        <dbReference type="PIRSR" id="PIRSR601088-4"/>
    </source>
</evidence>
<keyword evidence="9" id="KW-0170">Cobalt</keyword>
<feature type="binding site" evidence="8">
    <location>
        <position position="90"/>
    </location>
    <ligand>
        <name>substrate</name>
    </ligand>
</feature>
<feature type="binding site" evidence="9">
    <location>
        <position position="165"/>
    </location>
    <ligand>
        <name>Mn(2+)</name>
        <dbReference type="ChEBI" id="CHEBI:29035"/>
    </ligand>
</feature>
<name>A0A934X300_9MICO</name>
<accession>A0A934X300</accession>
<dbReference type="PROSITE" id="PS01324">
    <property type="entry name" value="GLYCOSYL_HYDROL_F4"/>
    <property type="match status" value="1"/>
</dbReference>
<dbReference type="GO" id="GO:0046872">
    <property type="term" value="F:metal ion binding"/>
    <property type="evidence" value="ECO:0007669"/>
    <property type="project" value="UniProtKB-KW"/>
</dbReference>
<evidence type="ECO:0000256" key="2">
    <source>
        <dbReference type="ARBA" id="ARBA00022723"/>
    </source>
</evidence>
<evidence type="ECO:0000313" key="14">
    <source>
        <dbReference type="EMBL" id="MBL0003613.1"/>
    </source>
</evidence>
<comment type="cofactor">
    <cofactor evidence="11">
        <name>NAD(+)</name>
        <dbReference type="ChEBI" id="CHEBI:57540"/>
    </cofactor>
    <text evidence="11">Binds 1 NAD(+) per subunit.</text>
</comment>
<dbReference type="InterPro" id="IPR036291">
    <property type="entry name" value="NAD(P)-bd_dom_sf"/>
</dbReference>
<dbReference type="EMBL" id="JADIXZ010000003">
    <property type="protein sequence ID" value="MBK6300056.1"/>
    <property type="molecule type" value="Genomic_DNA"/>
</dbReference>
<feature type="active site" description="Proton acceptor" evidence="7">
    <location>
        <position position="244"/>
    </location>
</feature>
<dbReference type="GO" id="GO:0004553">
    <property type="term" value="F:hydrolase activity, hydrolyzing O-glycosyl compounds"/>
    <property type="evidence" value="ECO:0007669"/>
    <property type="project" value="InterPro"/>
</dbReference>
<keyword evidence="9" id="KW-0533">Nickel</keyword>
<reference evidence="13 15" key="1">
    <citation type="submission" date="2020-10" db="EMBL/GenBank/DDBJ databases">
        <title>Connecting structure to function with the recovery of over 1000 high-quality activated sludge metagenome-assembled genomes encoding full-length rRNA genes using long-read sequencing.</title>
        <authorList>
            <person name="Singleton C.M."/>
            <person name="Petriglieri F."/>
            <person name="Kristensen J.M."/>
            <person name="Kirkegaard R.H."/>
            <person name="Michaelsen T.Y."/>
            <person name="Andersen M.H."/>
            <person name="Karst S.M."/>
            <person name="Dueholm M.S."/>
            <person name="Nielsen P.H."/>
            <person name="Albertsen M."/>
        </authorList>
    </citation>
    <scope>NUCLEOTIDE SEQUENCE [LARGE SCALE GENOMIC DNA]</scope>
    <source>
        <strain evidence="13">AalE_18-Q3-R2-46_BAT3C.188</strain>
        <strain evidence="14">Ribe_18-Q3-R11-54_MAXAC.001</strain>
    </source>
</reference>
<evidence type="ECO:0000256" key="4">
    <source>
        <dbReference type="ARBA" id="ARBA00023027"/>
    </source>
</evidence>
<evidence type="ECO:0000256" key="5">
    <source>
        <dbReference type="ARBA" id="ARBA00023211"/>
    </source>
</evidence>
<evidence type="ECO:0000256" key="1">
    <source>
        <dbReference type="ARBA" id="ARBA00010141"/>
    </source>
</evidence>
<evidence type="ECO:0000259" key="12">
    <source>
        <dbReference type="Pfam" id="PF11975"/>
    </source>
</evidence>
<dbReference type="Proteomes" id="UP000718281">
    <property type="component" value="Unassembled WGS sequence"/>
</dbReference>
<keyword evidence="5 9" id="KW-0464">Manganese</keyword>
<evidence type="ECO:0000256" key="3">
    <source>
        <dbReference type="ARBA" id="ARBA00022801"/>
    </source>
</evidence>
<dbReference type="PANTHER" id="PTHR32092">
    <property type="entry name" value="6-PHOSPHO-BETA-GLUCOSIDASE-RELATED"/>
    <property type="match status" value="1"/>
</dbReference>
<dbReference type="InterPro" id="IPR022616">
    <property type="entry name" value="Glyco_hydro_4_C"/>
</dbReference>
<dbReference type="EMBL" id="JADKGK010000014">
    <property type="protein sequence ID" value="MBL0003613.1"/>
    <property type="molecule type" value="Genomic_DNA"/>
</dbReference>
<feature type="binding site" evidence="9">
    <location>
        <position position="195"/>
    </location>
    <ligand>
        <name>Mn(2+)</name>
        <dbReference type="ChEBI" id="CHEBI:29035"/>
    </ligand>
</feature>
<dbReference type="InterPro" id="IPR019802">
    <property type="entry name" value="GlycHydrolase_4_CS"/>
</dbReference>
<proteinExistence type="inferred from homology"/>
<evidence type="ECO:0000256" key="9">
    <source>
        <dbReference type="PIRSR" id="PIRSR601088-3"/>
    </source>
</evidence>
<dbReference type="InterPro" id="IPR001088">
    <property type="entry name" value="Glyco_hydro_4"/>
</dbReference>
<keyword evidence="2 9" id="KW-0479">Metal-binding</keyword>
<dbReference type="Pfam" id="PF11975">
    <property type="entry name" value="Glyco_hydro_4C"/>
    <property type="match status" value="1"/>
</dbReference>
<dbReference type="Gene3D" id="3.90.110.10">
    <property type="entry name" value="Lactate dehydrogenase/glycoside hydrolase, family 4, C-terminal"/>
    <property type="match status" value="1"/>
</dbReference>
<dbReference type="Proteomes" id="UP000886632">
    <property type="component" value="Unassembled WGS sequence"/>
</dbReference>
<evidence type="ECO:0000256" key="6">
    <source>
        <dbReference type="ARBA" id="ARBA00023295"/>
    </source>
</evidence>
<dbReference type="Gene3D" id="3.40.50.720">
    <property type="entry name" value="NAD(P)-binding Rossmann-like Domain"/>
    <property type="match status" value="1"/>
</dbReference>
<sequence length="457" mass="48855">MRLVLLGGGGFRVPLVHRALLDDEHAGRVDELVLHDVDEGRLETMTRVLAQQGAGAPRPVTVRATARIDEALEGADFIFSAIRVGGLSGRTLDERIALDHAVLGQETVGAGGISYGLRTVPVAVGIAERIAALAPNAWLINFTNPAGLITQAIQAVLGDRAIGICDSPVGLGRRAATALGFQGADVQLGYAGLNHLGWVDSLVINGVDRLPDLLADDAALLSIEEGRLFGTEWIQSLAMLPNEYLYYYYFTREAVAAIMGEPQTRGEFLLDQQTGFYQRALAAPSSAYRQWRSAWEDRETTYMREVRQPTVQRDARDFGGGYERVALALMAAIAHDEPARLVLNVRNRGAVECLGVDAVVEVPCLVDAGGPVPQLSRISGGHERGLVQQVKAAEELTIEAALTGSRRRAVQAFATHPLVDSVGVARDLFDAYAAAFPQLGAIFAAQPVPGSPSVAGH</sequence>
<dbReference type="SUPFAM" id="SSF51735">
    <property type="entry name" value="NAD(P)-binding Rossmann-fold domains"/>
    <property type="match status" value="1"/>
</dbReference>
<protein>
    <submittedName>
        <fullName evidence="13">6-phospho-beta-glucosidase</fullName>
    </submittedName>
</protein>
<feature type="site" description="Increases basicity of active site Tyr" evidence="10">
    <location>
        <position position="106"/>
    </location>
</feature>
<dbReference type="PRINTS" id="PR00732">
    <property type="entry name" value="GLHYDRLASE4"/>
</dbReference>
<organism evidence="13 15">
    <name type="scientific">Candidatus Phosphoribacter hodrii</name>
    <dbReference type="NCBI Taxonomy" id="2953743"/>
    <lineage>
        <taxon>Bacteria</taxon>
        <taxon>Bacillati</taxon>
        <taxon>Actinomycetota</taxon>
        <taxon>Actinomycetes</taxon>
        <taxon>Micrococcales</taxon>
        <taxon>Dermatophilaceae</taxon>
        <taxon>Candidatus Phosphoribacter</taxon>
    </lineage>
</organism>
<dbReference type="Pfam" id="PF02056">
    <property type="entry name" value="Glyco_hydro_4"/>
    <property type="match status" value="1"/>
</dbReference>
<dbReference type="InterPro" id="IPR015955">
    <property type="entry name" value="Lactate_DH/Glyco_Ohase_4_C"/>
</dbReference>
<dbReference type="GO" id="GO:0016616">
    <property type="term" value="F:oxidoreductase activity, acting on the CH-OH group of donors, NAD or NADP as acceptor"/>
    <property type="evidence" value="ECO:0007669"/>
    <property type="project" value="InterPro"/>
</dbReference>
<keyword evidence="9" id="KW-0408">Iron</keyword>
<comment type="similarity">
    <text evidence="1 11">Belongs to the glycosyl hydrolase 4 family.</text>
</comment>
<dbReference type="GO" id="GO:0005975">
    <property type="term" value="P:carbohydrate metabolic process"/>
    <property type="evidence" value="ECO:0007669"/>
    <property type="project" value="InterPro"/>
</dbReference>
<evidence type="ECO:0000313" key="15">
    <source>
        <dbReference type="Proteomes" id="UP000718281"/>
    </source>
</evidence>
<evidence type="ECO:0000256" key="11">
    <source>
        <dbReference type="RuleBase" id="RU361152"/>
    </source>
</evidence>
<keyword evidence="4 11" id="KW-0520">NAD</keyword>
<gene>
    <name evidence="13" type="ORF">IPF40_03030</name>
    <name evidence="14" type="ORF">IPP00_06375</name>
</gene>
<dbReference type="SUPFAM" id="SSF56327">
    <property type="entry name" value="LDH C-terminal domain-like"/>
    <property type="match status" value="1"/>
</dbReference>
<evidence type="ECO:0000313" key="13">
    <source>
        <dbReference type="EMBL" id="MBK6300056.1"/>
    </source>
</evidence>
<dbReference type="PANTHER" id="PTHR32092:SF5">
    <property type="entry name" value="6-PHOSPHO-BETA-GLUCOSIDASE"/>
    <property type="match status" value="1"/>
</dbReference>
<comment type="caution">
    <text evidence="13">The sequence shown here is derived from an EMBL/GenBank/DDBJ whole genome shotgun (WGS) entry which is preliminary data.</text>
</comment>
<feature type="binding site" evidence="8">
    <location>
        <position position="144"/>
    </location>
    <ligand>
        <name>substrate</name>
    </ligand>
</feature>
<feature type="active site" description="Proton donor" evidence="7">
    <location>
        <position position="166"/>
    </location>
</feature>